<organism evidence="1 2">
    <name type="scientific">Paspalum notatum var. saurae</name>
    <dbReference type="NCBI Taxonomy" id="547442"/>
    <lineage>
        <taxon>Eukaryota</taxon>
        <taxon>Viridiplantae</taxon>
        <taxon>Streptophyta</taxon>
        <taxon>Embryophyta</taxon>
        <taxon>Tracheophyta</taxon>
        <taxon>Spermatophyta</taxon>
        <taxon>Magnoliopsida</taxon>
        <taxon>Liliopsida</taxon>
        <taxon>Poales</taxon>
        <taxon>Poaceae</taxon>
        <taxon>PACMAD clade</taxon>
        <taxon>Panicoideae</taxon>
        <taxon>Andropogonodae</taxon>
        <taxon>Paspaleae</taxon>
        <taxon>Paspalinae</taxon>
        <taxon>Paspalum</taxon>
    </lineage>
</organism>
<evidence type="ECO:0000313" key="1">
    <source>
        <dbReference type="EMBL" id="WVZ93241.1"/>
    </source>
</evidence>
<dbReference type="AlphaFoldDB" id="A0AAQ3UJR2"/>
<reference evidence="1 2" key="1">
    <citation type="submission" date="2024-02" db="EMBL/GenBank/DDBJ databases">
        <title>High-quality chromosome-scale genome assembly of Pensacola bahiagrass (Paspalum notatum Flugge var. saurae).</title>
        <authorList>
            <person name="Vega J.M."/>
            <person name="Podio M."/>
            <person name="Orjuela J."/>
            <person name="Siena L.A."/>
            <person name="Pessino S.C."/>
            <person name="Combes M.C."/>
            <person name="Mariac C."/>
            <person name="Albertini E."/>
            <person name="Pupilli F."/>
            <person name="Ortiz J.P.A."/>
            <person name="Leblanc O."/>
        </authorList>
    </citation>
    <scope>NUCLEOTIDE SEQUENCE [LARGE SCALE GENOMIC DNA]</scope>
    <source>
        <strain evidence="1">R1</strain>
        <tissue evidence="1">Leaf</tissue>
    </source>
</reference>
<accession>A0AAQ3UJR2</accession>
<evidence type="ECO:0000313" key="2">
    <source>
        <dbReference type="Proteomes" id="UP001341281"/>
    </source>
</evidence>
<dbReference type="Proteomes" id="UP001341281">
    <property type="component" value="Chromosome 09"/>
</dbReference>
<keyword evidence="2" id="KW-1185">Reference proteome</keyword>
<proteinExistence type="predicted"/>
<gene>
    <name evidence="1" type="ORF">U9M48_039239</name>
</gene>
<dbReference type="EMBL" id="CP144753">
    <property type="protein sequence ID" value="WVZ93241.1"/>
    <property type="molecule type" value="Genomic_DNA"/>
</dbReference>
<protein>
    <submittedName>
        <fullName evidence="1">Uncharacterized protein</fullName>
    </submittedName>
</protein>
<sequence length="151" mass="16939">MSLQASANPRRTPETETLRIESRVLKATSLDCIVIADYSYHRRIPRIWVLVAHHLKTGLTPLKEESTIPGTSMTPPDIVADANVTCCDASRLNIDVTIEEPKDVMIFLVWIYTHRTEDPIINTGFERETAYLGSTLIVLSADSLLKLMSEL</sequence>
<name>A0AAQ3UJR2_PASNO</name>